<dbReference type="SUPFAM" id="SSF50151">
    <property type="entry name" value="SacY-like RNA-binding domain"/>
    <property type="match status" value="1"/>
</dbReference>
<sequence>MFKIIKSFNNNVILCTDIYNKNEYILLGKGIGFNAKPGTSFEATNKIEKTFIVHNDKKDNLKELYNSLNPNFIGVATEALSILTEHIDWSLNSKAYIALLDHLVFAIERYYEDIFLENQFKHELKTLFDNEWLLAEKAINFINSSLSIQLNDDEIAFVTMHINGILNKTSPIDGGKNAIIIKNSINFLEDKLKIEIDKSSIYYNRLAIHIKLALNRAIKNSHESNPLLDNIKEKLPYSYNLAKLLGSYLFENYEINLTDEEIGFIALHIDRLVKNSISFEK</sequence>
<evidence type="ECO:0000256" key="1">
    <source>
        <dbReference type="ARBA" id="ARBA00022737"/>
    </source>
</evidence>
<organism evidence="3 4">
    <name type="scientific">Sarcina ventriculi</name>
    <name type="common">Clostridium ventriculi</name>
    <dbReference type="NCBI Taxonomy" id="1267"/>
    <lineage>
        <taxon>Bacteria</taxon>
        <taxon>Bacillati</taxon>
        <taxon>Bacillota</taxon>
        <taxon>Clostridia</taxon>
        <taxon>Eubacteriales</taxon>
        <taxon>Clostridiaceae</taxon>
        <taxon>Sarcina</taxon>
    </lineage>
</organism>
<dbReference type="Gene3D" id="2.30.24.10">
    <property type="entry name" value="CAT RNA-binding domain"/>
    <property type="match status" value="1"/>
</dbReference>
<comment type="caution">
    <text evidence="3">The sequence shown here is derived from an EMBL/GenBank/DDBJ whole genome shotgun (WGS) entry which is preliminary data.</text>
</comment>
<dbReference type="SUPFAM" id="SSF63520">
    <property type="entry name" value="PTS-regulatory domain, PRD"/>
    <property type="match status" value="2"/>
</dbReference>
<gene>
    <name evidence="3" type="primary">glcT</name>
    <name evidence="3" type="ORF">ERS852473_00945</name>
</gene>
<dbReference type="Gene3D" id="1.10.1790.10">
    <property type="entry name" value="PRD domain"/>
    <property type="match status" value="2"/>
</dbReference>
<protein>
    <submittedName>
        <fullName evidence="3">PtsG operon antiterminator</fullName>
    </submittedName>
</protein>
<evidence type="ECO:0000259" key="2">
    <source>
        <dbReference type="PROSITE" id="PS51372"/>
    </source>
</evidence>
<dbReference type="SMART" id="SM01061">
    <property type="entry name" value="CAT_RBD"/>
    <property type="match status" value="1"/>
</dbReference>
<feature type="domain" description="PRD" evidence="2">
    <location>
        <begin position="172"/>
        <end position="279"/>
    </location>
</feature>
<dbReference type="InterPro" id="IPR036650">
    <property type="entry name" value="CAT_RNA-bd_dom_sf"/>
</dbReference>
<dbReference type="PANTHER" id="PTHR30185">
    <property type="entry name" value="CRYPTIC BETA-GLUCOSIDE BGL OPERON ANTITERMINATOR"/>
    <property type="match status" value="1"/>
</dbReference>
<dbReference type="Proteomes" id="UP000095488">
    <property type="component" value="Unassembled WGS sequence"/>
</dbReference>
<feature type="domain" description="PRD" evidence="2">
    <location>
        <begin position="67"/>
        <end position="171"/>
    </location>
</feature>
<reference evidence="3 4" key="1">
    <citation type="submission" date="2015-09" db="EMBL/GenBank/DDBJ databases">
        <authorList>
            <consortium name="Pathogen Informatics"/>
            <person name="Wu L."/>
            <person name="Ma J."/>
        </authorList>
    </citation>
    <scope>NUCLEOTIDE SEQUENCE [LARGE SCALE GENOMIC DNA]</scope>
    <source>
        <strain evidence="3 4">2789STDY5834858</strain>
    </source>
</reference>
<dbReference type="PROSITE" id="PS51372">
    <property type="entry name" value="PRD_2"/>
    <property type="match status" value="2"/>
</dbReference>
<name>A0ABP2AQU7_SARVE</name>
<evidence type="ECO:0000313" key="3">
    <source>
        <dbReference type="EMBL" id="CUN73774.1"/>
    </source>
</evidence>
<dbReference type="InterPro" id="IPR036634">
    <property type="entry name" value="PRD_sf"/>
</dbReference>
<proteinExistence type="predicted"/>
<dbReference type="RefSeq" id="WP_055258162.1">
    <property type="nucleotide sequence ID" value="NZ_CABIXL010000003.1"/>
</dbReference>
<dbReference type="Pfam" id="PF00874">
    <property type="entry name" value="PRD"/>
    <property type="match status" value="2"/>
</dbReference>
<dbReference type="Pfam" id="PF03123">
    <property type="entry name" value="CAT_RBD"/>
    <property type="match status" value="1"/>
</dbReference>
<dbReference type="InterPro" id="IPR004341">
    <property type="entry name" value="CAT_RNA-bd_dom"/>
</dbReference>
<evidence type="ECO:0000313" key="4">
    <source>
        <dbReference type="Proteomes" id="UP000095488"/>
    </source>
</evidence>
<dbReference type="PANTHER" id="PTHR30185:SF16">
    <property type="entry name" value="PROTEIN GLCT"/>
    <property type="match status" value="1"/>
</dbReference>
<keyword evidence="4" id="KW-1185">Reference proteome</keyword>
<keyword evidence="1" id="KW-0677">Repeat</keyword>
<accession>A0ABP2AQU7</accession>
<dbReference type="InterPro" id="IPR050661">
    <property type="entry name" value="BglG_antiterminators"/>
</dbReference>
<dbReference type="EMBL" id="CYZR01000003">
    <property type="protein sequence ID" value="CUN73774.1"/>
    <property type="molecule type" value="Genomic_DNA"/>
</dbReference>
<dbReference type="InterPro" id="IPR011608">
    <property type="entry name" value="PRD"/>
</dbReference>